<keyword evidence="1" id="KW-0732">Signal</keyword>
<sequence length="520" mass="57571">MLTRSLLTVLVLLLSSSFFTASAQSQPQNQPSANPPYTIQVSSRVVLTDVTVTDRKGNPVHGLPESAFRVFDNNKPQGIATFEEHTGTPAAKMEPAAMRAGEYSNDYLLHLPPVLNVVIIDIANLRITDQMYLNYELTRFFEEQPEGQPLAIYLRAGNGCFLVQDFTSDRALLLAALHKAIPRIPPTGREYLSDIDTLHQIAAYLSQLPGRKNVLWFSGGSTLYLRDDAELYDDPAMWRALYDELEQERIAVYPIDARGLTTYSSLSMFAQQSLMNETARATGGQAFYNSNGLTEITDRVLNSDGSFYTLTYSPHDLHFDNKWHKVRVALNEEGYQLSYRRGYFADGSPGGAEQPQKTGTRTRLLPDGEKVQVPATRSLPIIFHARALPASDPAAGSATKLTVSIPALPPKKGNVPFSIRYSLPVDAFTRQTVDGQSAVIFGVAAVVLNRDGRAVDAHAERVTMTLNEDVARLHPDIPLAFDQQLNLKKDDQYLYLAVWDTTSGRLGTLQIPLQVPKIAK</sequence>
<dbReference type="EMBL" id="RSDW01000001">
    <property type="protein sequence ID" value="RSL18792.1"/>
    <property type="molecule type" value="Genomic_DNA"/>
</dbReference>
<keyword evidence="3" id="KW-1185">Reference proteome</keyword>
<protein>
    <submittedName>
        <fullName evidence="2">VWFA-related protein</fullName>
    </submittedName>
</protein>
<evidence type="ECO:0000256" key="1">
    <source>
        <dbReference type="SAM" id="SignalP"/>
    </source>
</evidence>
<reference evidence="2 3" key="1">
    <citation type="submission" date="2018-12" db="EMBL/GenBank/DDBJ databases">
        <title>Sequencing of bacterial isolates from soil warming experiment in Harvard Forest, Massachusetts, USA.</title>
        <authorList>
            <person name="Deangelis K."/>
        </authorList>
    </citation>
    <scope>NUCLEOTIDE SEQUENCE [LARGE SCALE GENOMIC DNA]</scope>
    <source>
        <strain evidence="2 3">EB153</strain>
    </source>
</reference>
<feature type="chain" id="PRO_5018646362" evidence="1">
    <location>
        <begin position="24"/>
        <end position="520"/>
    </location>
</feature>
<dbReference type="InterPro" id="IPR017802">
    <property type="entry name" value="VWFA-rel_acidobac-type"/>
</dbReference>
<dbReference type="OrthoDB" id="127623at2"/>
<feature type="signal peptide" evidence="1">
    <location>
        <begin position="1"/>
        <end position="23"/>
    </location>
</feature>
<evidence type="ECO:0000313" key="3">
    <source>
        <dbReference type="Proteomes" id="UP000269669"/>
    </source>
</evidence>
<organism evidence="2 3">
    <name type="scientific">Edaphobacter aggregans</name>
    <dbReference type="NCBI Taxonomy" id="570835"/>
    <lineage>
        <taxon>Bacteria</taxon>
        <taxon>Pseudomonadati</taxon>
        <taxon>Acidobacteriota</taxon>
        <taxon>Terriglobia</taxon>
        <taxon>Terriglobales</taxon>
        <taxon>Acidobacteriaceae</taxon>
        <taxon>Edaphobacter</taxon>
    </lineage>
</organism>
<name>A0A3R9QDM0_9BACT</name>
<dbReference type="AlphaFoldDB" id="A0A3R9QDM0"/>
<gene>
    <name evidence="2" type="ORF">EDE15_4394</name>
</gene>
<dbReference type="Proteomes" id="UP000269669">
    <property type="component" value="Unassembled WGS sequence"/>
</dbReference>
<proteinExistence type="predicted"/>
<dbReference type="NCBIfam" id="TIGR03436">
    <property type="entry name" value="acidobact_VWFA"/>
    <property type="match status" value="1"/>
</dbReference>
<evidence type="ECO:0000313" key="2">
    <source>
        <dbReference type="EMBL" id="RSL18792.1"/>
    </source>
</evidence>
<accession>A0A3R9QDM0</accession>
<dbReference type="RefSeq" id="WP_125487096.1">
    <property type="nucleotide sequence ID" value="NZ_RSDW01000001.1"/>
</dbReference>
<comment type="caution">
    <text evidence="2">The sequence shown here is derived from an EMBL/GenBank/DDBJ whole genome shotgun (WGS) entry which is preliminary data.</text>
</comment>